<sequence>MILRQPLFTLILFVAIIGLAGGVYLKYFKSYIDPKLQITVTDAAGRPLMLGETIAYLENLESLTAQFGISSDENREVLSQLKTINIVSIAMMVLSLILAVGVSLKLATVNRTRNQGFRAI</sequence>
<comment type="caution">
    <text evidence="2">The sequence shown here is derived from an EMBL/GenBank/DDBJ whole genome shotgun (WGS) entry which is preliminary data.</text>
</comment>
<evidence type="ECO:0000313" key="3">
    <source>
        <dbReference type="Proteomes" id="UP000283387"/>
    </source>
</evidence>
<dbReference type="EMBL" id="RAPN01000005">
    <property type="protein sequence ID" value="RKD85992.1"/>
    <property type="molecule type" value="Genomic_DNA"/>
</dbReference>
<dbReference type="AlphaFoldDB" id="A0A419VVF2"/>
<evidence type="ECO:0000256" key="1">
    <source>
        <dbReference type="SAM" id="Phobius"/>
    </source>
</evidence>
<name>A0A419VVF2_9BACT</name>
<feature type="transmembrane region" description="Helical" evidence="1">
    <location>
        <begin position="84"/>
        <end position="104"/>
    </location>
</feature>
<keyword evidence="3" id="KW-1185">Reference proteome</keyword>
<gene>
    <name evidence="2" type="ORF">BC643_4308</name>
</gene>
<evidence type="ECO:0000313" key="2">
    <source>
        <dbReference type="EMBL" id="RKD85992.1"/>
    </source>
</evidence>
<dbReference type="Proteomes" id="UP000283387">
    <property type="component" value="Unassembled WGS sequence"/>
</dbReference>
<proteinExistence type="predicted"/>
<keyword evidence="1" id="KW-0812">Transmembrane</keyword>
<reference evidence="2 3" key="1">
    <citation type="submission" date="2018-09" db="EMBL/GenBank/DDBJ databases">
        <title>Genomic Encyclopedia of Archaeal and Bacterial Type Strains, Phase II (KMG-II): from individual species to whole genera.</title>
        <authorList>
            <person name="Goeker M."/>
        </authorList>
    </citation>
    <scope>NUCLEOTIDE SEQUENCE [LARGE SCALE GENOMIC DNA]</scope>
    <source>
        <strain evidence="2 3">DSM 27148</strain>
    </source>
</reference>
<accession>A0A419VVF2</accession>
<feature type="transmembrane region" description="Helical" evidence="1">
    <location>
        <begin position="7"/>
        <end position="25"/>
    </location>
</feature>
<organism evidence="2 3">
    <name type="scientific">Mangrovibacterium diazotrophicum</name>
    <dbReference type="NCBI Taxonomy" id="1261403"/>
    <lineage>
        <taxon>Bacteria</taxon>
        <taxon>Pseudomonadati</taxon>
        <taxon>Bacteroidota</taxon>
        <taxon>Bacteroidia</taxon>
        <taxon>Marinilabiliales</taxon>
        <taxon>Prolixibacteraceae</taxon>
        <taxon>Mangrovibacterium</taxon>
    </lineage>
</organism>
<protein>
    <submittedName>
        <fullName evidence="2">Uncharacterized protein</fullName>
    </submittedName>
</protein>
<keyword evidence="1" id="KW-1133">Transmembrane helix</keyword>
<dbReference type="RefSeq" id="WP_147377299.1">
    <property type="nucleotide sequence ID" value="NZ_RAPN01000005.1"/>
</dbReference>
<keyword evidence="1" id="KW-0472">Membrane</keyword>